<organism evidence="4">
    <name type="scientific">hydrothermal vent metagenome</name>
    <dbReference type="NCBI Taxonomy" id="652676"/>
    <lineage>
        <taxon>unclassified sequences</taxon>
        <taxon>metagenomes</taxon>
        <taxon>ecological metagenomes</taxon>
    </lineage>
</organism>
<dbReference type="AlphaFoldDB" id="A0A3B0U6Q8"/>
<evidence type="ECO:0000313" key="4">
    <source>
        <dbReference type="EMBL" id="VAW16454.1"/>
    </source>
</evidence>
<dbReference type="SUPFAM" id="SSF55347">
    <property type="entry name" value="Glyceraldehyde-3-phosphate dehydrogenase-like, C-terminal domain"/>
    <property type="match status" value="1"/>
</dbReference>
<dbReference type="GO" id="GO:0005737">
    <property type="term" value="C:cytoplasm"/>
    <property type="evidence" value="ECO:0007669"/>
    <property type="project" value="TreeGrafter"/>
</dbReference>
<dbReference type="Gene3D" id="3.30.360.10">
    <property type="entry name" value="Dihydrodipicolinate Reductase, domain 2"/>
    <property type="match status" value="1"/>
</dbReference>
<feature type="domain" description="GFO/IDH/MocA-like oxidoreductase" evidence="3">
    <location>
        <begin position="128"/>
        <end position="248"/>
    </location>
</feature>
<dbReference type="PANTHER" id="PTHR42840">
    <property type="entry name" value="NAD(P)-BINDING ROSSMANN-FOLD SUPERFAMILY PROTEIN-RELATED"/>
    <property type="match status" value="1"/>
</dbReference>
<dbReference type="PANTHER" id="PTHR42840:SF3">
    <property type="entry name" value="BINDING ROSSMANN FOLD OXIDOREDUCTASE, PUTATIVE (AFU_ORTHOLOGUE AFUA_2G10240)-RELATED"/>
    <property type="match status" value="1"/>
</dbReference>
<feature type="domain" description="Gfo/Idh/MocA-like oxidoreductase N-terminal" evidence="2">
    <location>
        <begin position="3"/>
        <end position="120"/>
    </location>
</feature>
<evidence type="ECO:0000256" key="1">
    <source>
        <dbReference type="ARBA" id="ARBA00023002"/>
    </source>
</evidence>
<dbReference type="GO" id="GO:0006740">
    <property type="term" value="P:NADPH regeneration"/>
    <property type="evidence" value="ECO:0007669"/>
    <property type="project" value="TreeGrafter"/>
</dbReference>
<dbReference type="NCBIfam" id="TIGR04380">
    <property type="entry name" value="myo_inos_iolG"/>
    <property type="match status" value="1"/>
</dbReference>
<name>A0A3B0U6Q8_9ZZZZ</name>
<dbReference type="InterPro" id="IPR000683">
    <property type="entry name" value="Gfo/Idh/MocA-like_OxRdtase_N"/>
</dbReference>
<dbReference type="Pfam" id="PF22725">
    <property type="entry name" value="GFO_IDH_MocA_C3"/>
    <property type="match status" value="1"/>
</dbReference>
<accession>A0A3B0U6Q8</accession>
<reference evidence="4" key="1">
    <citation type="submission" date="2018-06" db="EMBL/GenBank/DDBJ databases">
        <authorList>
            <person name="Zhirakovskaya E."/>
        </authorList>
    </citation>
    <scope>NUCLEOTIDE SEQUENCE</scope>
</reference>
<protein>
    <submittedName>
        <fullName evidence="4">Myo-inositol 2-dehydrogenase 1</fullName>
        <ecNumber evidence="4">1.1.1.18</ecNumber>
    </submittedName>
</protein>
<dbReference type="InterPro" id="IPR055170">
    <property type="entry name" value="GFO_IDH_MocA-like_dom"/>
</dbReference>
<dbReference type="EC" id="1.1.1.18" evidence="4"/>
<keyword evidence="1 4" id="KW-0560">Oxidoreductase</keyword>
<dbReference type="Pfam" id="PF01408">
    <property type="entry name" value="GFO_IDH_MocA"/>
    <property type="match status" value="1"/>
</dbReference>
<dbReference type="SUPFAM" id="SSF51735">
    <property type="entry name" value="NAD(P)-binding Rossmann-fold domains"/>
    <property type="match status" value="1"/>
</dbReference>
<gene>
    <name evidence="4" type="ORF">MNBD_ALPHA11-411</name>
</gene>
<dbReference type="InterPro" id="IPR030827">
    <property type="entry name" value="Myo_inos_IolG"/>
</dbReference>
<proteinExistence type="predicted"/>
<dbReference type="EMBL" id="UOEQ01000102">
    <property type="protein sequence ID" value="VAW16454.1"/>
    <property type="molecule type" value="Genomic_DNA"/>
</dbReference>
<dbReference type="GO" id="GO:0000166">
    <property type="term" value="F:nucleotide binding"/>
    <property type="evidence" value="ECO:0007669"/>
    <property type="project" value="InterPro"/>
</dbReference>
<dbReference type="InterPro" id="IPR036291">
    <property type="entry name" value="NAD(P)-bd_dom_sf"/>
</dbReference>
<evidence type="ECO:0000259" key="3">
    <source>
        <dbReference type="Pfam" id="PF22725"/>
    </source>
</evidence>
<evidence type="ECO:0000259" key="2">
    <source>
        <dbReference type="Pfam" id="PF01408"/>
    </source>
</evidence>
<dbReference type="GO" id="GO:0050112">
    <property type="term" value="F:inositol 2-dehydrogenase (NAD+) activity"/>
    <property type="evidence" value="ECO:0007669"/>
    <property type="project" value="UniProtKB-EC"/>
</dbReference>
<dbReference type="Gene3D" id="3.40.50.720">
    <property type="entry name" value="NAD(P)-binding Rossmann-like Domain"/>
    <property type="match status" value="1"/>
</dbReference>
<sequence>MTLNIGMFGAGRIGIVHARSIAGNNRSKLVAVTDLVPQAAHSLASEYDAAPMSADEILADSNIDAIVIASSTNTHVDLIEAGINAGKAVFCEKPVDLDLSRAKACLDIVAGQDRPVMIGFNRRFDPNFTTLKSAFDAGEVGKGELLSITSFDPAPPPLDYVKVSGGLFCDMAIHDFDMACWLFDAVPETVNATGACLIDPEIGKAGDIDTAVITLRFDDGRIATIRNSRRAAYGYDQRLELLGERGLLSAGNVLENTVIKSTLDGINSAKPEYFFLERYMRSYGIGWASFVDAVLDGKAIPVSVSDGVNALAIAEAAGLSLAQGRAVELDPILKGVV</sequence>